<protein>
    <submittedName>
        <fullName evidence="1">Putative seryl-tRNA synthetase, also charges selenocysteinyl-tRNA with serine</fullName>
    </submittedName>
</protein>
<reference evidence="2" key="1">
    <citation type="journal article" date="2011" name="Genome Biol. Evol.">
        <title>Massive genomic decay in Serratia symbiotica, a recently evolved symbiont of aphids.</title>
        <authorList>
            <person name="Burke G.R."/>
            <person name="Moran N.A."/>
        </authorList>
    </citation>
    <scope>NUCLEOTIDE SEQUENCE [LARGE SCALE GENOMIC DNA]</scope>
    <source>
        <strain evidence="2">Tucson</strain>
    </source>
</reference>
<name>E9CM49_9GAMM</name>
<keyword evidence="2" id="KW-1185">Reference proteome</keyword>
<evidence type="ECO:0000313" key="2">
    <source>
        <dbReference type="Proteomes" id="UP000013568"/>
    </source>
</evidence>
<gene>
    <name evidence="1" type="primary">serS</name>
    <name evidence="1" type="ORF">SSYM_1363</name>
</gene>
<keyword evidence="1" id="KW-0436">Ligase</keyword>
<feature type="non-terminal residue" evidence="1">
    <location>
        <position position="1"/>
    </location>
</feature>
<keyword evidence="1" id="KW-0030">Aminoacyl-tRNA synthetase</keyword>
<dbReference type="EMBL" id="GL636111">
    <property type="protein sequence ID" value="EFW12353.1"/>
    <property type="molecule type" value="Genomic_DNA"/>
</dbReference>
<dbReference type="Proteomes" id="UP000013568">
    <property type="component" value="Unassembled WGS sequence"/>
</dbReference>
<organism evidence="1 2">
    <name type="scientific">Serratia symbiotica str. Tucson</name>
    <dbReference type="NCBI Taxonomy" id="914128"/>
    <lineage>
        <taxon>Bacteria</taxon>
        <taxon>Pseudomonadati</taxon>
        <taxon>Pseudomonadota</taxon>
        <taxon>Gammaproteobacteria</taxon>
        <taxon>Enterobacterales</taxon>
        <taxon>Yersiniaceae</taxon>
        <taxon>Serratia</taxon>
        <taxon>Serratia symbiotica</taxon>
    </lineage>
</organism>
<accession>E9CM49</accession>
<proteinExistence type="predicted"/>
<sequence length="14" mass="1398">TKSVASSSSSITRS</sequence>
<dbReference type="GO" id="GO:0004812">
    <property type="term" value="F:aminoacyl-tRNA ligase activity"/>
    <property type="evidence" value="ECO:0007669"/>
    <property type="project" value="UniProtKB-KW"/>
</dbReference>
<dbReference type="HOGENOM" id="CLU_3434493_0_0_6"/>
<evidence type="ECO:0000313" key="1">
    <source>
        <dbReference type="EMBL" id="EFW12353.1"/>
    </source>
</evidence>